<sequence>MITDENRNVVWQADYEPFGKIYQQSGTVKNNFRFPGQYYDSESGLYQNGFRDYDPKLGRYIEPDPIGQWGDVNLYAYVGNNPVNLIDPKGLYFAPWHSYLTYIAMRDSGHNITNSFYTALMSIWADRPSTQGLDAALANRHAMGGLLPEGVYQTRAEAIAGTENFINGTIQKATLMNLGEAMHAGQDKYACGHNYSEWRGFHFNRETYEHLKNDFFPSSTERWKSYVESLIIINKYKVNIKNTK</sequence>
<dbReference type="Gene3D" id="2.180.10.10">
    <property type="entry name" value="RHS repeat-associated core"/>
    <property type="match status" value="1"/>
</dbReference>
<dbReference type="InterPro" id="IPR056823">
    <property type="entry name" value="TEN-like_YD-shell"/>
</dbReference>
<protein>
    <recommendedName>
        <fullName evidence="2">Teneurin-like YD-shell domain-containing protein</fullName>
    </recommendedName>
</protein>
<dbReference type="PRINTS" id="PR00394">
    <property type="entry name" value="RHSPROTEIN"/>
</dbReference>
<dbReference type="NCBIfam" id="TIGR03696">
    <property type="entry name" value="Rhs_assc_core"/>
    <property type="match status" value="1"/>
</dbReference>
<dbReference type="Proteomes" id="UP000178435">
    <property type="component" value="Unassembled WGS sequence"/>
</dbReference>
<dbReference type="PANTHER" id="PTHR32305">
    <property type="match status" value="1"/>
</dbReference>
<keyword evidence="1" id="KW-0677">Repeat</keyword>
<evidence type="ECO:0000259" key="2">
    <source>
        <dbReference type="Pfam" id="PF25023"/>
    </source>
</evidence>
<evidence type="ECO:0000256" key="1">
    <source>
        <dbReference type="ARBA" id="ARBA00022737"/>
    </source>
</evidence>
<comment type="caution">
    <text evidence="3">The sequence shown here is derived from an EMBL/GenBank/DDBJ whole genome shotgun (WGS) entry which is preliminary data.</text>
</comment>
<dbReference type="EMBL" id="MGDF01000105">
    <property type="protein sequence ID" value="OGL45190.1"/>
    <property type="molecule type" value="Genomic_DNA"/>
</dbReference>
<evidence type="ECO:0000313" key="3">
    <source>
        <dbReference type="EMBL" id="OGL45190.1"/>
    </source>
</evidence>
<dbReference type="Pfam" id="PF25023">
    <property type="entry name" value="TEN_YD-shell"/>
    <property type="match status" value="1"/>
</dbReference>
<dbReference type="PANTHER" id="PTHR32305:SF15">
    <property type="entry name" value="PROTEIN RHSA-RELATED"/>
    <property type="match status" value="1"/>
</dbReference>
<gene>
    <name evidence="3" type="ORF">A2149_00190</name>
</gene>
<accession>A0A1F7RUY6</accession>
<dbReference type="InterPro" id="IPR022385">
    <property type="entry name" value="Rhs_assc_core"/>
</dbReference>
<name>A0A1F7RUY6_9BACT</name>
<feature type="domain" description="Teneurin-like YD-shell" evidence="2">
    <location>
        <begin position="1"/>
        <end position="83"/>
    </location>
</feature>
<reference evidence="3 4" key="1">
    <citation type="journal article" date="2016" name="Nat. Commun.">
        <title>Thousands of microbial genomes shed light on interconnected biogeochemical processes in an aquifer system.</title>
        <authorList>
            <person name="Anantharaman K."/>
            <person name="Brown C.T."/>
            <person name="Hug L.A."/>
            <person name="Sharon I."/>
            <person name="Castelle C.J."/>
            <person name="Probst A.J."/>
            <person name="Thomas B.C."/>
            <person name="Singh A."/>
            <person name="Wilkins M.J."/>
            <person name="Karaoz U."/>
            <person name="Brodie E.L."/>
            <person name="Williams K.H."/>
            <person name="Hubbard S.S."/>
            <person name="Banfield J.F."/>
        </authorList>
    </citation>
    <scope>NUCLEOTIDE SEQUENCE [LARGE SCALE GENOMIC DNA]</scope>
</reference>
<evidence type="ECO:0000313" key="4">
    <source>
        <dbReference type="Proteomes" id="UP000178435"/>
    </source>
</evidence>
<organism evidence="3 4">
    <name type="scientific">Candidatus Schekmanbacteria bacterium RBG_16_38_11</name>
    <dbReference type="NCBI Taxonomy" id="1817880"/>
    <lineage>
        <taxon>Bacteria</taxon>
        <taxon>Candidatus Schekmaniibacteriota</taxon>
    </lineage>
</organism>
<dbReference type="InterPro" id="IPR050708">
    <property type="entry name" value="T6SS_VgrG/RHS"/>
</dbReference>
<proteinExistence type="predicted"/>
<dbReference type="AlphaFoldDB" id="A0A1F7RUY6"/>